<accession>A0A1J1HFW7</accession>
<evidence type="ECO:0000313" key="4">
    <source>
        <dbReference type="Proteomes" id="UP000220158"/>
    </source>
</evidence>
<dbReference type="Proteomes" id="UP000220158">
    <property type="component" value="Chromosome 14"/>
</dbReference>
<sequence length="134" mass="15678">MGKKSDNLYEKNSDSSKKTRSTNLETQISCDKQNSEISCDKNRHIFKYNERYIKKKNNKIYNYSKKIFSSINYIFCILGIICAWGAIDSLVDVISGKHVYISLICYSVVLLVAFIFLTLYICFIDRNYKPHELF</sequence>
<dbReference type="RefSeq" id="XP_028535450.1">
    <property type="nucleotide sequence ID" value="XM_028679770.1"/>
</dbReference>
<keyword evidence="4" id="KW-1185">Reference proteome</keyword>
<dbReference type="KEGG" id="prel:PRELSG_1466500"/>
<feature type="compositionally biased region" description="Basic and acidic residues" evidence="1">
    <location>
        <begin position="1"/>
        <end position="17"/>
    </location>
</feature>
<name>A0A1J1HFW7_PLARL</name>
<reference evidence="3 4" key="1">
    <citation type="submission" date="2015-04" db="EMBL/GenBank/DDBJ databases">
        <authorList>
            <consortium name="Pathogen Informatics"/>
        </authorList>
    </citation>
    <scope>NUCLEOTIDE SEQUENCE [LARGE SCALE GENOMIC DNA]</scope>
    <source>
        <strain evidence="3 4">SGS1</strain>
    </source>
</reference>
<keyword evidence="2" id="KW-0472">Membrane</keyword>
<protein>
    <submittedName>
        <fullName evidence="3">Uncharacterized protein</fullName>
    </submittedName>
</protein>
<feature type="transmembrane region" description="Helical" evidence="2">
    <location>
        <begin position="67"/>
        <end position="87"/>
    </location>
</feature>
<dbReference type="OMA" id="YRPCDFF"/>
<organism evidence="3 4">
    <name type="scientific">Plasmodium relictum</name>
    <dbReference type="NCBI Taxonomy" id="85471"/>
    <lineage>
        <taxon>Eukaryota</taxon>
        <taxon>Sar</taxon>
        <taxon>Alveolata</taxon>
        <taxon>Apicomplexa</taxon>
        <taxon>Aconoidasida</taxon>
        <taxon>Haemosporida</taxon>
        <taxon>Plasmodiidae</taxon>
        <taxon>Plasmodium</taxon>
        <taxon>Plasmodium (Haemamoeba)</taxon>
    </lineage>
</organism>
<keyword evidence="2" id="KW-1133">Transmembrane helix</keyword>
<gene>
    <name evidence="3" type="ORF">PRELSG_1466500</name>
</gene>
<dbReference type="AlphaFoldDB" id="A0A1J1HFW7"/>
<evidence type="ECO:0000313" key="3">
    <source>
        <dbReference type="EMBL" id="CRH02930.1"/>
    </source>
</evidence>
<dbReference type="GeneID" id="39739097"/>
<evidence type="ECO:0000256" key="1">
    <source>
        <dbReference type="SAM" id="MobiDB-lite"/>
    </source>
</evidence>
<feature type="region of interest" description="Disordered" evidence="1">
    <location>
        <begin position="1"/>
        <end position="20"/>
    </location>
</feature>
<dbReference type="VEuPathDB" id="PlasmoDB:PRELSG_1466500"/>
<feature type="transmembrane region" description="Helical" evidence="2">
    <location>
        <begin position="99"/>
        <end position="123"/>
    </location>
</feature>
<evidence type="ECO:0000256" key="2">
    <source>
        <dbReference type="SAM" id="Phobius"/>
    </source>
</evidence>
<proteinExistence type="predicted"/>
<dbReference type="OrthoDB" id="375351at2759"/>
<dbReference type="EMBL" id="LN835309">
    <property type="protein sequence ID" value="CRH02930.1"/>
    <property type="molecule type" value="Genomic_DNA"/>
</dbReference>
<keyword evidence="2" id="KW-0812">Transmembrane</keyword>